<accession>A0A6J5QCC9</accession>
<dbReference type="EMBL" id="LR796635">
    <property type="protein sequence ID" value="CAB4156576.1"/>
    <property type="molecule type" value="Genomic_DNA"/>
</dbReference>
<name>A0A6J5QCC9_9CAUD</name>
<evidence type="ECO:0000313" key="2">
    <source>
        <dbReference type="EMBL" id="CAB4181833.1"/>
    </source>
</evidence>
<organism evidence="2">
    <name type="scientific">uncultured Caudovirales phage</name>
    <dbReference type="NCBI Taxonomy" id="2100421"/>
    <lineage>
        <taxon>Viruses</taxon>
        <taxon>Duplodnaviria</taxon>
        <taxon>Heunggongvirae</taxon>
        <taxon>Uroviricota</taxon>
        <taxon>Caudoviricetes</taxon>
        <taxon>Peduoviridae</taxon>
        <taxon>Maltschvirus</taxon>
        <taxon>Maltschvirus maltsch</taxon>
    </lineage>
</organism>
<dbReference type="InterPro" id="IPR045468">
    <property type="entry name" value="DUF6496"/>
</dbReference>
<proteinExistence type="predicted"/>
<sequence length="101" mass="10427">MKAGLYANINAKQERIAAGSKEVMRVPGSKGAPTAAAFKASAKTAKMANGGLTSKQTKKVATVMGEFKDKGLHSGKGGPVVKNPKQAIAIALSEASRMKKK</sequence>
<dbReference type="Pfam" id="PF20106">
    <property type="entry name" value="DUF6496"/>
    <property type="match status" value="1"/>
</dbReference>
<reference evidence="2" key="1">
    <citation type="submission" date="2020-05" db="EMBL/GenBank/DDBJ databases">
        <authorList>
            <person name="Chiriac C."/>
            <person name="Salcher M."/>
            <person name="Ghai R."/>
            <person name="Kavagutti S V."/>
        </authorList>
    </citation>
    <scope>NUCLEOTIDE SEQUENCE</scope>
</reference>
<protein>
    <submittedName>
        <fullName evidence="2">Uncharacterized protein</fullName>
    </submittedName>
</protein>
<dbReference type="EMBL" id="LR797016">
    <property type="protein sequence ID" value="CAB4181833.1"/>
    <property type="molecule type" value="Genomic_DNA"/>
</dbReference>
<evidence type="ECO:0000313" key="1">
    <source>
        <dbReference type="EMBL" id="CAB4156576.1"/>
    </source>
</evidence>
<gene>
    <name evidence="2" type="ORF">UFOVP1067_73</name>
    <name evidence="1" type="ORF">UFOVP662_73</name>
</gene>